<dbReference type="Gene3D" id="2.60.210.10">
    <property type="entry name" value="Apoptosis, Tumor Necrosis Factor Receptor Associated Protein 2, Chain A"/>
    <property type="match status" value="1"/>
</dbReference>
<name>A0AAV1WBF1_LUPLU</name>
<organism evidence="3 4">
    <name type="scientific">Lupinus luteus</name>
    <name type="common">European yellow lupine</name>
    <dbReference type="NCBI Taxonomy" id="3873"/>
    <lineage>
        <taxon>Eukaryota</taxon>
        <taxon>Viridiplantae</taxon>
        <taxon>Streptophyta</taxon>
        <taxon>Embryophyta</taxon>
        <taxon>Tracheophyta</taxon>
        <taxon>Spermatophyta</taxon>
        <taxon>Magnoliopsida</taxon>
        <taxon>eudicotyledons</taxon>
        <taxon>Gunneridae</taxon>
        <taxon>Pentapetalae</taxon>
        <taxon>rosids</taxon>
        <taxon>fabids</taxon>
        <taxon>Fabales</taxon>
        <taxon>Fabaceae</taxon>
        <taxon>Papilionoideae</taxon>
        <taxon>50 kb inversion clade</taxon>
        <taxon>genistoids sensu lato</taxon>
        <taxon>core genistoids</taxon>
        <taxon>Genisteae</taxon>
        <taxon>Lupinus</taxon>
    </lineage>
</organism>
<gene>
    <name evidence="3" type="ORF">LLUT_LOCUS7341</name>
</gene>
<feature type="domain" description="MATH" evidence="2">
    <location>
        <begin position="58"/>
        <end position="108"/>
    </location>
</feature>
<evidence type="ECO:0000256" key="1">
    <source>
        <dbReference type="ARBA" id="ARBA00023054"/>
    </source>
</evidence>
<dbReference type="Proteomes" id="UP001497480">
    <property type="component" value="Unassembled WGS sequence"/>
</dbReference>
<comment type="caution">
    <text evidence="3">The sequence shown here is derived from an EMBL/GenBank/DDBJ whole genome shotgun (WGS) entry which is preliminary data.</text>
</comment>
<dbReference type="AlphaFoldDB" id="A0AAV1WBF1"/>
<dbReference type="EMBL" id="CAXHTB010000005">
    <property type="protein sequence ID" value="CAL0306281.1"/>
    <property type="molecule type" value="Genomic_DNA"/>
</dbReference>
<dbReference type="InterPro" id="IPR002083">
    <property type="entry name" value="MATH/TRAF_dom"/>
</dbReference>
<keyword evidence="1" id="KW-0175">Coiled coil</keyword>
<reference evidence="3 4" key="1">
    <citation type="submission" date="2024-03" db="EMBL/GenBank/DDBJ databases">
        <authorList>
            <person name="Martinez-Hernandez J."/>
        </authorList>
    </citation>
    <scope>NUCLEOTIDE SEQUENCE [LARGE SCALE GENOMIC DNA]</scope>
</reference>
<dbReference type="PANTHER" id="PTHR46236:SF35">
    <property type="entry name" value="MATH DOMAIN-CONTAINING PROTEIN"/>
    <property type="match status" value="1"/>
</dbReference>
<dbReference type="PANTHER" id="PTHR46236">
    <property type="entry name" value="TRAF-LIKE SUPERFAMILY PROTEIN"/>
    <property type="match status" value="1"/>
</dbReference>
<dbReference type="InterPro" id="IPR050804">
    <property type="entry name" value="MCC"/>
</dbReference>
<evidence type="ECO:0000313" key="3">
    <source>
        <dbReference type="EMBL" id="CAL0306281.1"/>
    </source>
</evidence>
<dbReference type="InterPro" id="IPR008974">
    <property type="entry name" value="TRAF-like"/>
</dbReference>
<keyword evidence="4" id="KW-1185">Reference proteome</keyword>
<sequence length="133" mass="15193">MKRLCFVKMETLHNASSMMSVTKEEMVSVMRVALVPLHSPYRFWILPPDRIIGGDNEIWHVLIFPKGNNVEYLSMYFDVAYSTSLPYGWNRYAQFSLAVVNQIQNKYTKPALPDGSILRAKLPGRPTKVLSVA</sequence>
<evidence type="ECO:0000313" key="4">
    <source>
        <dbReference type="Proteomes" id="UP001497480"/>
    </source>
</evidence>
<accession>A0AAV1WBF1</accession>
<dbReference type="CDD" id="cd00121">
    <property type="entry name" value="MATH"/>
    <property type="match status" value="1"/>
</dbReference>
<dbReference type="SUPFAM" id="SSF49599">
    <property type="entry name" value="TRAF domain-like"/>
    <property type="match status" value="1"/>
</dbReference>
<proteinExistence type="predicted"/>
<evidence type="ECO:0000259" key="2">
    <source>
        <dbReference type="Pfam" id="PF22486"/>
    </source>
</evidence>
<dbReference type="Pfam" id="PF22486">
    <property type="entry name" value="MATH_2"/>
    <property type="match status" value="1"/>
</dbReference>
<protein>
    <recommendedName>
        <fullName evidence="2">MATH domain-containing protein</fullName>
    </recommendedName>
</protein>